<evidence type="ECO:0000313" key="2">
    <source>
        <dbReference type="Proteomes" id="UP000253529"/>
    </source>
</evidence>
<gene>
    <name evidence="1" type="ORF">DFR50_107144</name>
</gene>
<organism evidence="1 2">
    <name type="scientific">Roseiarcus fermentans</name>
    <dbReference type="NCBI Taxonomy" id="1473586"/>
    <lineage>
        <taxon>Bacteria</taxon>
        <taxon>Pseudomonadati</taxon>
        <taxon>Pseudomonadota</taxon>
        <taxon>Alphaproteobacteria</taxon>
        <taxon>Hyphomicrobiales</taxon>
        <taxon>Roseiarcaceae</taxon>
        <taxon>Roseiarcus</taxon>
    </lineage>
</organism>
<accession>A0A366FMF9</accession>
<dbReference type="EMBL" id="QNRK01000007">
    <property type="protein sequence ID" value="RBP15874.1"/>
    <property type="molecule type" value="Genomic_DNA"/>
</dbReference>
<reference evidence="1 2" key="1">
    <citation type="submission" date="2018-06" db="EMBL/GenBank/DDBJ databases">
        <title>Genomic Encyclopedia of Type Strains, Phase IV (KMG-IV): sequencing the most valuable type-strain genomes for metagenomic binning, comparative biology and taxonomic classification.</title>
        <authorList>
            <person name="Goeker M."/>
        </authorList>
    </citation>
    <scope>NUCLEOTIDE SEQUENCE [LARGE SCALE GENOMIC DNA]</scope>
    <source>
        <strain evidence="1 2">DSM 24875</strain>
    </source>
</reference>
<dbReference type="Proteomes" id="UP000253529">
    <property type="component" value="Unassembled WGS sequence"/>
</dbReference>
<name>A0A366FMF9_9HYPH</name>
<dbReference type="RefSeq" id="WP_113888690.1">
    <property type="nucleotide sequence ID" value="NZ_QNRK01000007.1"/>
</dbReference>
<proteinExistence type="predicted"/>
<evidence type="ECO:0000313" key="1">
    <source>
        <dbReference type="EMBL" id="RBP15874.1"/>
    </source>
</evidence>
<dbReference type="OrthoDB" id="7983110at2"/>
<keyword evidence="2" id="KW-1185">Reference proteome</keyword>
<sequence length="272" mass="27874">MSPTDLTTLAAAKAWLGLPATAGPNDATLAALVTAASRAIHAALGRPGLLPQGYTEAIDLETRRVYLRQWPVLQVSSALWRGVVIPPDANPDPEGSMGYVLQPGDGAPPGRPQALDLFGSFRPGRQSLVVSYRAGYAVQGETQTIPAAAPVTLAALAPYGPWASDLGVSYAATGAPLSPVAAAPGAGQYTVSGGVYGFSAVDAGQAVTIGYGYVPQDLAQAATELAAERFRAAERIGLRSKALGGQETIAYDTSAVSAAVLAMLQPYKRVAV</sequence>
<protein>
    <submittedName>
        <fullName evidence="1">Uncharacterized protein</fullName>
    </submittedName>
</protein>
<comment type="caution">
    <text evidence="1">The sequence shown here is derived from an EMBL/GenBank/DDBJ whole genome shotgun (WGS) entry which is preliminary data.</text>
</comment>
<dbReference type="AlphaFoldDB" id="A0A366FMF9"/>